<evidence type="ECO:0000256" key="2">
    <source>
        <dbReference type="ARBA" id="ARBA00022786"/>
    </source>
</evidence>
<dbReference type="InParanoid" id="A0A6P8YL47"/>
<comment type="pathway">
    <text evidence="1">Protein modification; protein ubiquitination.</text>
</comment>
<dbReference type="RefSeq" id="XP_034240598.1">
    <property type="nucleotide sequence ID" value="XM_034384707.1"/>
</dbReference>
<dbReference type="Pfam" id="PF12937">
    <property type="entry name" value="F-box-like"/>
    <property type="match status" value="1"/>
</dbReference>
<dbReference type="SMART" id="SM00256">
    <property type="entry name" value="FBOX"/>
    <property type="match status" value="1"/>
</dbReference>
<reference evidence="5" key="1">
    <citation type="submission" date="2025-08" db="UniProtKB">
        <authorList>
            <consortium name="RefSeq"/>
        </authorList>
    </citation>
    <scope>IDENTIFICATION</scope>
    <source>
        <tissue evidence="5">Total insect</tissue>
    </source>
</reference>
<gene>
    <name evidence="5" type="primary">LOC117644933</name>
</gene>
<keyword evidence="2" id="KW-0833">Ubl conjugation pathway</keyword>
<feature type="domain" description="F-box" evidence="3">
    <location>
        <begin position="91"/>
        <end position="137"/>
    </location>
</feature>
<dbReference type="AlphaFoldDB" id="A0A6P8YL47"/>
<dbReference type="InterPro" id="IPR001810">
    <property type="entry name" value="F-box_dom"/>
</dbReference>
<dbReference type="Proteomes" id="UP000515158">
    <property type="component" value="Unplaced"/>
</dbReference>
<name>A0A6P8YL47_THRPL</name>
<accession>A0A6P8YL47</accession>
<dbReference type="KEGG" id="tpal:117644933"/>
<evidence type="ECO:0000313" key="5">
    <source>
        <dbReference type="RefSeq" id="XP_034240598.1"/>
    </source>
</evidence>
<dbReference type="PROSITE" id="PS50181">
    <property type="entry name" value="FBOX"/>
    <property type="match status" value="1"/>
</dbReference>
<evidence type="ECO:0000256" key="1">
    <source>
        <dbReference type="ARBA" id="ARBA00004906"/>
    </source>
</evidence>
<dbReference type="SUPFAM" id="SSF81383">
    <property type="entry name" value="F-box domain"/>
    <property type="match status" value="1"/>
</dbReference>
<evidence type="ECO:0000313" key="4">
    <source>
        <dbReference type="Proteomes" id="UP000515158"/>
    </source>
</evidence>
<organism evidence="5">
    <name type="scientific">Thrips palmi</name>
    <name type="common">Melon thrips</name>
    <dbReference type="NCBI Taxonomy" id="161013"/>
    <lineage>
        <taxon>Eukaryota</taxon>
        <taxon>Metazoa</taxon>
        <taxon>Ecdysozoa</taxon>
        <taxon>Arthropoda</taxon>
        <taxon>Hexapoda</taxon>
        <taxon>Insecta</taxon>
        <taxon>Pterygota</taxon>
        <taxon>Neoptera</taxon>
        <taxon>Paraneoptera</taxon>
        <taxon>Thysanoptera</taxon>
        <taxon>Terebrantia</taxon>
        <taxon>Thripoidea</taxon>
        <taxon>Thripidae</taxon>
        <taxon>Thrips</taxon>
    </lineage>
</organism>
<dbReference type="PANTHER" id="PTHR46550">
    <property type="entry name" value="F-BOX ONLY PROTEIN 3"/>
    <property type="match status" value="1"/>
</dbReference>
<dbReference type="GeneID" id="117644933"/>
<dbReference type="PANTHER" id="PTHR46550:SF1">
    <property type="entry name" value="F-BOX PROTEIN 3"/>
    <property type="match status" value="1"/>
</dbReference>
<keyword evidence="4" id="KW-1185">Reference proteome</keyword>
<protein>
    <submittedName>
        <fullName evidence="5">Uncharacterized protein LOC117644933 isoform X1</fullName>
    </submittedName>
</protein>
<dbReference type="Gene3D" id="1.20.1280.50">
    <property type="match status" value="1"/>
</dbReference>
<dbReference type="GO" id="GO:0005737">
    <property type="term" value="C:cytoplasm"/>
    <property type="evidence" value="ECO:0007669"/>
    <property type="project" value="TreeGrafter"/>
</dbReference>
<evidence type="ECO:0000259" key="3">
    <source>
        <dbReference type="PROSITE" id="PS50181"/>
    </source>
</evidence>
<proteinExistence type="predicted"/>
<dbReference type="InterPro" id="IPR052121">
    <property type="entry name" value="F-box_SCF_Substrate_Recog"/>
</dbReference>
<sequence length="554" mass="60771">MFKIIGLRTVLTSQRAQGALSNHMSRLLGYPVLQSILTRKTNKNNRSQIPPESDARKLTGSHIYSVSVSKTSSGTSKRSISSESLAPAMEESMLLSLSEDVLLTVLAYLRPEELLRCRLVCRRLRELCLHRVLWRKVKLTDWDRNLLHAAFGVAPCISSLQCGGNSSIATLGYFVVGTACVVTKLMLIVESVSEAASATAVICKLTALGGLRKLDLRIRYDPRECPMVMMTLMKAAYCIEGLQELHFANSVLKPLPALTGDLDVRPSLTRLTYHARDADSFLLLLLKTHAATLQAVQLDILTDVPVSSLAKLNELRSLECYPSEDLSQLASLPKLESFAPSWTAGNLIPAGALDFLSQAPHLRTLLLYPPCTNPEALLRSLVGSRSAQFLVQLDVCASADLWDLCVAPALSNFHSLQSLDMGCEPSDVFLRAVSPTSVPCLTSLLVAFSKGSCLHAWFHRPAIQDVLVRNPRLHLRRSIYYYTSENRYSGYSSYCGGEDGSCMWCHWGCHGSLMKVSWNKVAASAHARRAACPRDCVQVARSACPSCDLSSPAI</sequence>
<dbReference type="InterPro" id="IPR036047">
    <property type="entry name" value="F-box-like_dom_sf"/>
</dbReference>